<proteinExistence type="predicted"/>
<keyword evidence="3" id="KW-1185">Reference proteome</keyword>
<organism evidence="2 3">
    <name type="scientific">Hufsiella ginkgonis</name>
    <dbReference type="NCBI Taxonomy" id="2695274"/>
    <lineage>
        <taxon>Bacteria</taxon>
        <taxon>Pseudomonadati</taxon>
        <taxon>Bacteroidota</taxon>
        <taxon>Sphingobacteriia</taxon>
        <taxon>Sphingobacteriales</taxon>
        <taxon>Sphingobacteriaceae</taxon>
        <taxon>Hufsiella</taxon>
    </lineage>
</organism>
<dbReference type="SUPFAM" id="SSF48452">
    <property type="entry name" value="TPR-like"/>
    <property type="match status" value="1"/>
</dbReference>
<gene>
    <name evidence="2" type="ORF">GS398_03550</name>
</gene>
<sequence length="280" mass="31005">MRTPVKFSFVLFSAVMFNLAAQAQLKMPAPSSTQTIVQEFGMGKITLTYSRPNVKGRAVFGAMEPFGKVWRTGANNATILQFSHDVTIAGHAVPAGEYGLFSIPGKSEWTVILNKNAKQWGAYTYKESDDLLRFTVKPVKMKAKTETFTMQFADVFAGSCTLQLAWENTQINIGLTTDFDTEVMAQIEKAMATDKKPYLQAAQYYYDYNKDINKALEWANAAEAANPKAEYIKYWKARIQLKAGDKAGAIATATAGAEIAKANKNDEYVRLNGNVIKEAK</sequence>
<dbReference type="Proteomes" id="UP000451233">
    <property type="component" value="Unassembled WGS sequence"/>
</dbReference>
<feature type="signal peptide" evidence="1">
    <location>
        <begin position="1"/>
        <end position="23"/>
    </location>
</feature>
<dbReference type="AlphaFoldDB" id="A0A7K1XTT6"/>
<evidence type="ECO:0000256" key="1">
    <source>
        <dbReference type="SAM" id="SignalP"/>
    </source>
</evidence>
<dbReference type="InterPro" id="IPR011990">
    <property type="entry name" value="TPR-like_helical_dom_sf"/>
</dbReference>
<evidence type="ECO:0000313" key="2">
    <source>
        <dbReference type="EMBL" id="MXV14360.1"/>
    </source>
</evidence>
<dbReference type="Pfam" id="PF11138">
    <property type="entry name" value="DUF2911"/>
    <property type="match status" value="1"/>
</dbReference>
<comment type="caution">
    <text evidence="2">The sequence shown here is derived from an EMBL/GenBank/DDBJ whole genome shotgun (WGS) entry which is preliminary data.</text>
</comment>
<keyword evidence="1" id="KW-0732">Signal</keyword>
<protein>
    <submittedName>
        <fullName evidence="2">DUF2911 domain-containing protein</fullName>
    </submittedName>
</protein>
<feature type="chain" id="PRO_5029584765" evidence="1">
    <location>
        <begin position="24"/>
        <end position="280"/>
    </location>
</feature>
<dbReference type="InterPro" id="IPR021314">
    <property type="entry name" value="DUF2911"/>
</dbReference>
<dbReference type="EMBL" id="WVHS01000001">
    <property type="protein sequence ID" value="MXV14360.1"/>
    <property type="molecule type" value="Genomic_DNA"/>
</dbReference>
<dbReference type="RefSeq" id="WP_160905335.1">
    <property type="nucleotide sequence ID" value="NZ_WVHS01000001.1"/>
</dbReference>
<name>A0A7K1XTT6_9SPHI</name>
<reference evidence="2 3" key="1">
    <citation type="submission" date="2019-11" db="EMBL/GenBank/DDBJ databases">
        <title>Pedobacter sp. HMF7056 Genome sequencing and assembly.</title>
        <authorList>
            <person name="Kang H."/>
            <person name="Kim H."/>
            <person name="Joh K."/>
        </authorList>
    </citation>
    <scope>NUCLEOTIDE SEQUENCE [LARGE SCALE GENOMIC DNA]</scope>
    <source>
        <strain evidence="2 3">HMF7056</strain>
    </source>
</reference>
<accession>A0A7K1XTT6</accession>
<evidence type="ECO:0000313" key="3">
    <source>
        <dbReference type="Proteomes" id="UP000451233"/>
    </source>
</evidence>